<name>A0A6A5SGA5_9PLEO</name>
<evidence type="ECO:0000313" key="4">
    <source>
        <dbReference type="Proteomes" id="UP000800038"/>
    </source>
</evidence>
<dbReference type="Pfam" id="PF08031">
    <property type="entry name" value="BBE"/>
    <property type="match status" value="1"/>
</dbReference>
<organism evidence="3 4">
    <name type="scientific">Clathrospora elynae</name>
    <dbReference type="NCBI Taxonomy" id="706981"/>
    <lineage>
        <taxon>Eukaryota</taxon>
        <taxon>Fungi</taxon>
        <taxon>Dikarya</taxon>
        <taxon>Ascomycota</taxon>
        <taxon>Pezizomycotina</taxon>
        <taxon>Dothideomycetes</taxon>
        <taxon>Pleosporomycetidae</taxon>
        <taxon>Pleosporales</taxon>
        <taxon>Diademaceae</taxon>
        <taxon>Clathrospora</taxon>
    </lineage>
</organism>
<gene>
    <name evidence="3" type="ORF">EJ02DRAFT_468733</name>
</gene>
<dbReference type="Proteomes" id="UP000800038">
    <property type="component" value="Unassembled WGS sequence"/>
</dbReference>
<evidence type="ECO:0000256" key="1">
    <source>
        <dbReference type="SAM" id="SignalP"/>
    </source>
</evidence>
<dbReference type="InterPro" id="IPR012951">
    <property type="entry name" value="BBE"/>
</dbReference>
<protein>
    <recommendedName>
        <fullName evidence="2">Berberine/berberine-like domain-containing protein</fullName>
    </recommendedName>
</protein>
<feature type="domain" description="Berberine/berberine-like" evidence="2">
    <location>
        <begin position="430"/>
        <end position="462"/>
    </location>
</feature>
<dbReference type="AlphaFoldDB" id="A0A6A5SGA5"/>
<feature type="chain" id="PRO_5025606475" description="Berberine/berberine-like domain-containing protein" evidence="1">
    <location>
        <begin position="20"/>
        <end position="470"/>
    </location>
</feature>
<feature type="signal peptide" evidence="1">
    <location>
        <begin position="1"/>
        <end position="19"/>
    </location>
</feature>
<reference evidence="3" key="1">
    <citation type="journal article" date="2020" name="Stud. Mycol.">
        <title>101 Dothideomycetes genomes: a test case for predicting lifestyles and emergence of pathogens.</title>
        <authorList>
            <person name="Haridas S."/>
            <person name="Albert R."/>
            <person name="Binder M."/>
            <person name="Bloem J."/>
            <person name="Labutti K."/>
            <person name="Salamov A."/>
            <person name="Andreopoulos B."/>
            <person name="Baker S."/>
            <person name="Barry K."/>
            <person name="Bills G."/>
            <person name="Bluhm B."/>
            <person name="Cannon C."/>
            <person name="Castanera R."/>
            <person name="Culley D."/>
            <person name="Daum C."/>
            <person name="Ezra D."/>
            <person name="Gonzalez J."/>
            <person name="Henrissat B."/>
            <person name="Kuo A."/>
            <person name="Liang C."/>
            <person name="Lipzen A."/>
            <person name="Lutzoni F."/>
            <person name="Magnuson J."/>
            <person name="Mondo S."/>
            <person name="Nolan M."/>
            <person name="Ohm R."/>
            <person name="Pangilinan J."/>
            <person name="Park H.-J."/>
            <person name="Ramirez L."/>
            <person name="Alfaro M."/>
            <person name="Sun H."/>
            <person name="Tritt A."/>
            <person name="Yoshinaga Y."/>
            <person name="Zwiers L.-H."/>
            <person name="Turgeon B."/>
            <person name="Goodwin S."/>
            <person name="Spatafora J."/>
            <person name="Crous P."/>
            <person name="Grigoriev I."/>
        </authorList>
    </citation>
    <scope>NUCLEOTIDE SEQUENCE</scope>
    <source>
        <strain evidence="3">CBS 161.51</strain>
    </source>
</reference>
<proteinExistence type="predicted"/>
<evidence type="ECO:0000313" key="3">
    <source>
        <dbReference type="EMBL" id="KAF1938694.1"/>
    </source>
</evidence>
<keyword evidence="1" id="KW-0732">Signal</keyword>
<dbReference type="EMBL" id="ML976098">
    <property type="protein sequence ID" value="KAF1938694.1"/>
    <property type="molecule type" value="Genomic_DNA"/>
</dbReference>
<dbReference type="OrthoDB" id="415825at2759"/>
<dbReference type="GO" id="GO:0050660">
    <property type="term" value="F:flavin adenine dinucleotide binding"/>
    <property type="evidence" value="ECO:0007669"/>
    <property type="project" value="InterPro"/>
</dbReference>
<accession>A0A6A5SGA5</accession>
<dbReference type="InterPro" id="IPR016169">
    <property type="entry name" value="FAD-bd_PCMH_sub2"/>
</dbReference>
<sequence length="470" mass="51334">MPSVTLILILIFLVARVFALNFDWERDQLTEETGSNAASRFSSATAAAASLNGCRFILSDADWPSEEEWVSFNQTLDGALLKPKPLASVCYAGEGYSAAKCEQLKNNWADMNLHTDDPTSIMSQWASGNTCTPTSQPNSTCIQGVWPVYVVKAASIRHIQVAEFLTMLPGTFGILTSVVVKASPPTPLVSGRIRFSTTPPRGSSAPPAISTETFWAGMKAYWEHSIAICDAGGLGYSFIYPSSSSTGLTFTVSISVPNKTLVEYRTFIAPLLEKLNDLGIPQSMPTLQRDLVPRFEHGGGYGDEKALLGRRALGEITGHTLIASRFFSRSNFNTSSSLATAHVAIRHLVEDGELSFHGMNYVPLASLSANPSNAVNPAFRTTVLHAQAFEPNAHWDGKAVALAKEALTARHARLQGYMQSWRDVTPESGSYINEGDAQDWEWKEAFFGPNYARLAAIKRRYDGEVYLETD</sequence>
<dbReference type="Gene3D" id="3.30.465.10">
    <property type="match status" value="1"/>
</dbReference>
<dbReference type="Gene3D" id="3.40.462.20">
    <property type="match status" value="1"/>
</dbReference>
<keyword evidence="4" id="KW-1185">Reference proteome</keyword>
<dbReference type="GO" id="GO:0016491">
    <property type="term" value="F:oxidoreductase activity"/>
    <property type="evidence" value="ECO:0007669"/>
    <property type="project" value="InterPro"/>
</dbReference>
<evidence type="ECO:0000259" key="2">
    <source>
        <dbReference type="Pfam" id="PF08031"/>
    </source>
</evidence>